<proteinExistence type="predicted"/>
<dbReference type="Proteomes" id="UP000188458">
    <property type="component" value="Unassembled WGS sequence"/>
</dbReference>
<sequence length="241" mass="29046">MNLSEDEIKQLERFRFSNKRTMSPLSIRLDRLHDERELAIYLQRVQQKIGARNQVVSASILMKRYSFFIAIVLYAMSVWNKRLPLSFRQIWMETDNELTPWIPTFCFESLTYTTFSENRDKWRTQIIEQLFAEHLALFIGQLRKITNISPLILWENVSIYVIWLYETLLEENQVCDVRRQIYDDFLFIVQKADGKLFGPYSENPLYRFWKGESRTRRTTCCLFYQTAKQAHCKTCPIRYMK</sequence>
<keyword evidence="2" id="KW-1185">Reference proteome</keyword>
<accession>A0A1V3FSJ6</accession>
<name>A0A1V3FSJ6_9BACL</name>
<organism evidence="1 2">
    <name type="scientific">Anoxybacillus kestanbolensis</name>
    <dbReference type="NCBI Taxonomy" id="227476"/>
    <lineage>
        <taxon>Bacteria</taxon>
        <taxon>Bacillati</taxon>
        <taxon>Bacillota</taxon>
        <taxon>Bacilli</taxon>
        <taxon>Bacillales</taxon>
        <taxon>Anoxybacillaceae</taxon>
        <taxon>Anoxybacillus</taxon>
    </lineage>
</organism>
<evidence type="ECO:0000313" key="1">
    <source>
        <dbReference type="EMBL" id="OOE04575.1"/>
    </source>
</evidence>
<dbReference type="RefSeq" id="WP_077428488.1">
    <property type="nucleotide sequence ID" value="NZ_MQAD01000005.1"/>
</dbReference>
<reference evidence="2" key="1">
    <citation type="submission" date="2016-11" db="EMBL/GenBank/DDBJ databases">
        <title>Draft genome sequence of Anoxybacillus sp. strain 103 isolated from the Qarvajar hot spring in Nagorno-Karabach.</title>
        <authorList>
            <person name="Hovhannisyan P."/>
            <person name="Panosyan H."/>
            <person name="Birkeland N.-K."/>
        </authorList>
    </citation>
    <scope>NUCLEOTIDE SEQUENCE [LARGE SCALE GENOMIC DNA]</scope>
    <source>
        <strain evidence="2">103</strain>
    </source>
</reference>
<evidence type="ECO:0000313" key="2">
    <source>
        <dbReference type="Proteomes" id="UP000188458"/>
    </source>
</evidence>
<dbReference type="AlphaFoldDB" id="A0A1V3FSJ6"/>
<comment type="caution">
    <text evidence="1">The sequence shown here is derived from an EMBL/GenBank/DDBJ whole genome shotgun (WGS) entry which is preliminary data.</text>
</comment>
<protein>
    <submittedName>
        <fullName evidence="1">Iron reductase</fullName>
    </submittedName>
</protein>
<dbReference type="EMBL" id="MQAD01000005">
    <property type="protein sequence ID" value="OOE04575.1"/>
    <property type="molecule type" value="Genomic_DNA"/>
</dbReference>
<gene>
    <name evidence="1" type="ORF">BO219_04025</name>
</gene>